<keyword evidence="3" id="KW-1185">Reference proteome</keyword>
<evidence type="ECO:0000313" key="3">
    <source>
        <dbReference type="Proteomes" id="UP000500741"/>
    </source>
</evidence>
<evidence type="ECO:0000313" key="2">
    <source>
        <dbReference type="EMBL" id="QIL49865.1"/>
    </source>
</evidence>
<feature type="compositionally biased region" description="Basic and acidic residues" evidence="1">
    <location>
        <begin position="138"/>
        <end position="152"/>
    </location>
</feature>
<feature type="compositionally biased region" description="Basic and acidic residues" evidence="1">
    <location>
        <begin position="7"/>
        <end position="21"/>
    </location>
</feature>
<feature type="region of interest" description="Disordered" evidence="1">
    <location>
        <begin position="1"/>
        <end position="21"/>
    </location>
</feature>
<dbReference type="NCBIfam" id="TIGR01558">
    <property type="entry name" value="sm_term_P27"/>
    <property type="match status" value="1"/>
</dbReference>
<accession>A0A6G8AY33</accession>
<dbReference type="InterPro" id="IPR006448">
    <property type="entry name" value="Phage_term_ssu_P27"/>
</dbReference>
<dbReference type="Proteomes" id="UP000500741">
    <property type="component" value="Chromosome"/>
</dbReference>
<gene>
    <name evidence="2" type="ORF">G7084_00115</name>
</gene>
<dbReference type="KEGG" id="wco:G7084_00115"/>
<evidence type="ECO:0000256" key="1">
    <source>
        <dbReference type="SAM" id="MobiDB-lite"/>
    </source>
</evidence>
<dbReference type="EMBL" id="CP049888">
    <property type="protein sequence ID" value="QIL49865.1"/>
    <property type="molecule type" value="Genomic_DNA"/>
</dbReference>
<proteinExistence type="predicted"/>
<dbReference type="Pfam" id="PF05119">
    <property type="entry name" value="Terminase_4"/>
    <property type="match status" value="1"/>
</dbReference>
<protein>
    <submittedName>
        <fullName evidence="2">Phage terminase small subunit P27 family</fullName>
    </submittedName>
</protein>
<dbReference type="AlphaFoldDB" id="A0A6G8AY33"/>
<organism evidence="2 3">
    <name type="scientific">Weissella coleopterorum</name>
    <dbReference type="NCBI Taxonomy" id="2714949"/>
    <lineage>
        <taxon>Bacteria</taxon>
        <taxon>Bacillati</taxon>
        <taxon>Bacillota</taxon>
        <taxon>Bacilli</taxon>
        <taxon>Lactobacillales</taxon>
        <taxon>Lactobacillaceae</taxon>
        <taxon>Weissella</taxon>
    </lineage>
</organism>
<dbReference type="RefSeq" id="WP_166008915.1">
    <property type="nucleotide sequence ID" value="NZ_CP049888.1"/>
</dbReference>
<feature type="region of interest" description="Disordered" evidence="1">
    <location>
        <begin position="137"/>
        <end position="161"/>
    </location>
</feature>
<reference evidence="2 3" key="1">
    <citation type="submission" date="2020-03" db="EMBL/GenBank/DDBJ databases">
        <title>Weissella sp. nov., isolated from Cybister lewisianus.</title>
        <authorList>
            <person name="Hyun D.-W."/>
            <person name="Bae J.-W."/>
        </authorList>
    </citation>
    <scope>NUCLEOTIDE SEQUENCE [LARGE SCALE GENOMIC DNA]</scope>
    <source>
        <strain evidence="2 3">HDW19</strain>
    </source>
</reference>
<name>A0A6G8AY33_9LACO</name>
<sequence>MPRKAKITTDDKDRKDQRDHTEALKKVAENAEKLSTTPPKHLTGEAKKLWSKIVPALNETGYVIQVDQSEVETLVINYAMLREAYESVKKDGVIYSAGDKLFKNPAVAIIDSATKVIKSIGSDLGLSPQSRATLIDMAKSDEESDNETKGEDLAGYFGGNK</sequence>